<comment type="caution">
    <text evidence="11">The sequence shown here is derived from an EMBL/GenBank/DDBJ whole genome shotgun (WGS) entry which is preliminary data.</text>
</comment>
<feature type="transmembrane region" description="Helical" evidence="10">
    <location>
        <begin position="206"/>
        <end position="226"/>
    </location>
</feature>
<keyword evidence="2" id="KW-1003">Cell membrane</keyword>
<evidence type="ECO:0000256" key="6">
    <source>
        <dbReference type="ARBA" id="ARBA00022989"/>
    </source>
</evidence>
<dbReference type="GO" id="GO:0007165">
    <property type="term" value="P:signal transduction"/>
    <property type="evidence" value="ECO:0007669"/>
    <property type="project" value="UniProtKB-KW"/>
</dbReference>
<name>A0AAV8X6Y9_9CUCU</name>
<evidence type="ECO:0000256" key="4">
    <source>
        <dbReference type="ARBA" id="ARBA00022692"/>
    </source>
</evidence>
<dbReference type="PANTHER" id="PTHR21137:SF35">
    <property type="entry name" value="ODORANT RECEPTOR 19A-RELATED"/>
    <property type="match status" value="1"/>
</dbReference>
<evidence type="ECO:0000256" key="1">
    <source>
        <dbReference type="ARBA" id="ARBA00004651"/>
    </source>
</evidence>
<keyword evidence="4 10" id="KW-0812">Transmembrane</keyword>
<keyword evidence="5 10" id="KW-0552">Olfaction</keyword>
<dbReference type="GO" id="GO:0004984">
    <property type="term" value="F:olfactory receptor activity"/>
    <property type="evidence" value="ECO:0007669"/>
    <property type="project" value="InterPro"/>
</dbReference>
<protein>
    <recommendedName>
        <fullName evidence="10">Odorant receptor</fullName>
    </recommendedName>
</protein>
<sequence length="468" mass="53170">MSNEKSLAIRATKNQSRAQSGTLLLVTMSKPYARDFFVANRWILRCAGLWPPEIQNRAIQIAYKAYSIAIFLFVNCFFTASEFVSLYYTYNSRYHLIKNVGFGLTHLMGAVKGRQLKDILAVLESEEFHYDSCKEQGFDVAGMSAAYKKTGIIYTILFSMLAHATLTSSYLPPTLVALAIARGGEKQLPTRLPYYSWMPFRYDTPGTYLVALGYQAIAMFSYAYSIVGMDTLFMNIMNCIAFNLTAIQGAFLTVRERCARRVKGRLLTPDRLHDSEALTRILKEEIKTICHHLQTIYKYGVCHDLENLHKYITLAQVIATLFILCSCLYLVSTTPIISKQFYAEILYMITMGFQLILYCWFGNEVTLKASFVFTVTFFSLTPHRVGGGIGDHVINSASVSYKGVIHCRIIGEILENFLSFCWCAVSGRSFDCLTPIFTVYLRRKQSVLSSNKTERLTEYYFTVLALEN</sequence>
<dbReference type="GO" id="GO:0005549">
    <property type="term" value="F:odorant binding"/>
    <property type="evidence" value="ECO:0007669"/>
    <property type="project" value="InterPro"/>
</dbReference>
<dbReference type="Proteomes" id="UP001162162">
    <property type="component" value="Unassembled WGS sequence"/>
</dbReference>
<dbReference type="GO" id="GO:0005886">
    <property type="term" value="C:plasma membrane"/>
    <property type="evidence" value="ECO:0007669"/>
    <property type="project" value="UniProtKB-SubCell"/>
</dbReference>
<feature type="transmembrane region" description="Helical" evidence="10">
    <location>
        <begin position="343"/>
        <end position="361"/>
    </location>
</feature>
<evidence type="ECO:0000313" key="11">
    <source>
        <dbReference type="EMBL" id="KAJ8934676.1"/>
    </source>
</evidence>
<feature type="transmembrane region" description="Helical" evidence="10">
    <location>
        <begin position="311"/>
        <end position="331"/>
    </location>
</feature>
<evidence type="ECO:0000313" key="12">
    <source>
        <dbReference type="Proteomes" id="UP001162162"/>
    </source>
</evidence>
<feature type="transmembrane region" description="Helical" evidence="10">
    <location>
        <begin position="232"/>
        <end position="254"/>
    </location>
</feature>
<accession>A0AAV8X6Y9</accession>
<proteinExistence type="inferred from homology"/>
<keyword evidence="3 10" id="KW-0716">Sensory transduction</keyword>
<keyword evidence="7 10" id="KW-0472">Membrane</keyword>
<keyword evidence="9 10" id="KW-0807">Transducer</keyword>
<reference evidence="11" key="1">
    <citation type="journal article" date="2023" name="Insect Mol. Biol.">
        <title>Genome sequencing provides insights into the evolution of gene families encoding plant cell wall-degrading enzymes in longhorned beetles.</title>
        <authorList>
            <person name="Shin N.R."/>
            <person name="Okamura Y."/>
            <person name="Kirsch R."/>
            <person name="Pauchet Y."/>
        </authorList>
    </citation>
    <scope>NUCLEOTIDE SEQUENCE</scope>
    <source>
        <strain evidence="11">AMC_N1</strain>
    </source>
</reference>
<comment type="caution">
    <text evidence="10">Lacks conserved residue(s) required for the propagation of feature annotation.</text>
</comment>
<evidence type="ECO:0000256" key="5">
    <source>
        <dbReference type="ARBA" id="ARBA00022725"/>
    </source>
</evidence>
<keyword evidence="8 10" id="KW-0675">Receptor</keyword>
<evidence type="ECO:0000256" key="9">
    <source>
        <dbReference type="ARBA" id="ARBA00023224"/>
    </source>
</evidence>
<organism evidence="11 12">
    <name type="scientific">Aromia moschata</name>
    <dbReference type="NCBI Taxonomy" id="1265417"/>
    <lineage>
        <taxon>Eukaryota</taxon>
        <taxon>Metazoa</taxon>
        <taxon>Ecdysozoa</taxon>
        <taxon>Arthropoda</taxon>
        <taxon>Hexapoda</taxon>
        <taxon>Insecta</taxon>
        <taxon>Pterygota</taxon>
        <taxon>Neoptera</taxon>
        <taxon>Endopterygota</taxon>
        <taxon>Coleoptera</taxon>
        <taxon>Polyphaga</taxon>
        <taxon>Cucujiformia</taxon>
        <taxon>Chrysomeloidea</taxon>
        <taxon>Cerambycidae</taxon>
        <taxon>Cerambycinae</taxon>
        <taxon>Callichromatini</taxon>
        <taxon>Aromia</taxon>
    </lineage>
</organism>
<keyword evidence="12" id="KW-1185">Reference proteome</keyword>
<dbReference type="EMBL" id="JAPWTK010001000">
    <property type="protein sequence ID" value="KAJ8934676.1"/>
    <property type="molecule type" value="Genomic_DNA"/>
</dbReference>
<comment type="subcellular location">
    <subcellularLocation>
        <location evidence="1 10">Cell membrane</location>
        <topology evidence="1 10">Multi-pass membrane protein</topology>
    </subcellularLocation>
</comment>
<evidence type="ECO:0000256" key="3">
    <source>
        <dbReference type="ARBA" id="ARBA00022606"/>
    </source>
</evidence>
<comment type="similarity">
    <text evidence="10">Belongs to the insect chemoreceptor superfamily. Heteromeric odorant receptor channel (TC 1.A.69) family.</text>
</comment>
<dbReference type="PANTHER" id="PTHR21137">
    <property type="entry name" value="ODORANT RECEPTOR"/>
    <property type="match status" value="1"/>
</dbReference>
<feature type="transmembrane region" description="Helical" evidence="10">
    <location>
        <begin position="152"/>
        <end position="181"/>
    </location>
</feature>
<evidence type="ECO:0000256" key="8">
    <source>
        <dbReference type="ARBA" id="ARBA00023170"/>
    </source>
</evidence>
<evidence type="ECO:0000256" key="7">
    <source>
        <dbReference type="ARBA" id="ARBA00023136"/>
    </source>
</evidence>
<dbReference type="Pfam" id="PF02949">
    <property type="entry name" value="7tm_6"/>
    <property type="match status" value="1"/>
</dbReference>
<evidence type="ECO:0000256" key="10">
    <source>
        <dbReference type="RuleBase" id="RU351113"/>
    </source>
</evidence>
<evidence type="ECO:0000256" key="2">
    <source>
        <dbReference type="ARBA" id="ARBA00022475"/>
    </source>
</evidence>
<dbReference type="InterPro" id="IPR004117">
    <property type="entry name" value="7tm6_olfct_rcpt"/>
</dbReference>
<dbReference type="AlphaFoldDB" id="A0AAV8X6Y9"/>
<gene>
    <name evidence="11" type="ORF">NQ318_015145</name>
</gene>
<feature type="transmembrane region" description="Helical" evidence="10">
    <location>
        <begin position="65"/>
        <end position="88"/>
    </location>
</feature>
<keyword evidence="6 10" id="KW-1133">Transmembrane helix</keyword>